<dbReference type="Proteomes" id="UP000277582">
    <property type="component" value="Unassembled WGS sequence"/>
</dbReference>
<dbReference type="AlphaFoldDB" id="A0A3R9R1E0"/>
<dbReference type="EMBL" id="RCOS01000010">
    <property type="protein sequence ID" value="RSN78737.1"/>
    <property type="molecule type" value="Genomic_DNA"/>
</dbReference>
<evidence type="ECO:0000256" key="1">
    <source>
        <dbReference type="SAM" id="Phobius"/>
    </source>
</evidence>
<evidence type="ECO:0000313" key="4">
    <source>
        <dbReference type="Proteomes" id="UP000277582"/>
    </source>
</evidence>
<evidence type="ECO:0000313" key="2">
    <source>
        <dbReference type="EMBL" id="RSN71838.1"/>
    </source>
</evidence>
<keyword evidence="1" id="KW-0472">Membrane</keyword>
<keyword evidence="1" id="KW-0812">Transmembrane</keyword>
<keyword evidence="1" id="KW-1133">Transmembrane helix</keyword>
<name>A0A3R9R1E0_9CREN</name>
<sequence length="44" mass="4866">SGAIYFPTWAEISVTGMLVALEALAFTLAVKYLPIFPEIKREHA</sequence>
<gene>
    <name evidence="3" type="ORF">D6D85_00580</name>
    <name evidence="2" type="ORF">D6D85_15300</name>
</gene>
<feature type="non-terminal residue" evidence="3">
    <location>
        <position position="1"/>
    </location>
</feature>
<accession>A0A3R9R1E0</accession>
<comment type="caution">
    <text evidence="3">The sequence shown here is derived from an EMBL/GenBank/DDBJ whole genome shotgun (WGS) entry which is preliminary data.</text>
</comment>
<dbReference type="EMBL" id="RCOS01000169">
    <property type="protein sequence ID" value="RSN71838.1"/>
    <property type="molecule type" value="Genomic_DNA"/>
</dbReference>
<evidence type="ECO:0000313" key="3">
    <source>
        <dbReference type="EMBL" id="RSN78737.1"/>
    </source>
</evidence>
<keyword evidence="4" id="KW-1185">Reference proteome</keyword>
<proteinExistence type="predicted"/>
<reference evidence="3 4" key="1">
    <citation type="submission" date="2018-10" db="EMBL/GenBank/DDBJ databases">
        <title>Co-occurring genomic capacity for anaerobic methane metabolism and dissimilatory sulfite reduction discovered in the Korarchaeota.</title>
        <authorList>
            <person name="Mckay L.J."/>
            <person name="Dlakic M."/>
            <person name="Fields M.W."/>
            <person name="Delmont T.O."/>
            <person name="Eren A.M."/>
            <person name="Jay Z.J."/>
            <person name="Klingelsmith K.B."/>
            <person name="Rusch D.B."/>
            <person name="Inskeep W.P."/>
        </authorList>
    </citation>
    <scope>NUCLEOTIDE SEQUENCE [LARGE SCALE GENOMIC DNA]</scope>
    <source>
        <strain evidence="3 4">MDKW</strain>
    </source>
</reference>
<organism evidence="3 4">
    <name type="scientific">Candidatus Methanodesulfokora washburnensis</name>
    <dbReference type="NCBI Taxonomy" id="2478471"/>
    <lineage>
        <taxon>Archaea</taxon>
        <taxon>Thermoproteota</taxon>
        <taxon>Candidatus Korarchaeia</taxon>
        <taxon>Candidatus Korarchaeia incertae sedis</taxon>
        <taxon>Candidatus Methanodesulfokora</taxon>
    </lineage>
</organism>
<protein>
    <submittedName>
        <fullName evidence="3">Molybdopterin oxidoreductase</fullName>
    </submittedName>
</protein>
<feature type="transmembrane region" description="Helical" evidence="1">
    <location>
        <begin position="12"/>
        <end position="33"/>
    </location>
</feature>